<proteinExistence type="predicted"/>
<sequence length="142" mass="15462">MHGAASIFKYLMDIVLRPVQWMALEKDNNTKVTRWFLSLQAFCFQVVHHPEAQHGNTDALTHQHLLRTSSTLDGKSGPSGDLGHGSLSCQCFWQGSGTLHEFVSCHELWPSDLDDRLEGVASGVPPNQNGYAVAGPGPPIGV</sequence>
<dbReference type="AlphaFoldDB" id="A0A9Q1F6N5"/>
<name>A0A9Q1F6N5_SYNKA</name>
<reference evidence="1" key="1">
    <citation type="journal article" date="2023" name="Science">
        <title>Genome structures resolve the early diversification of teleost fishes.</title>
        <authorList>
            <person name="Parey E."/>
            <person name="Louis A."/>
            <person name="Montfort J."/>
            <person name="Bouchez O."/>
            <person name="Roques C."/>
            <person name="Iampietro C."/>
            <person name="Lluch J."/>
            <person name="Castinel A."/>
            <person name="Donnadieu C."/>
            <person name="Desvignes T."/>
            <person name="Floi Bucao C."/>
            <person name="Jouanno E."/>
            <person name="Wen M."/>
            <person name="Mejri S."/>
            <person name="Dirks R."/>
            <person name="Jansen H."/>
            <person name="Henkel C."/>
            <person name="Chen W.J."/>
            <person name="Zahm M."/>
            <person name="Cabau C."/>
            <person name="Klopp C."/>
            <person name="Thompson A.W."/>
            <person name="Robinson-Rechavi M."/>
            <person name="Braasch I."/>
            <person name="Lecointre G."/>
            <person name="Bobe J."/>
            <person name="Postlethwait J.H."/>
            <person name="Berthelot C."/>
            <person name="Roest Crollius H."/>
            <person name="Guiguen Y."/>
        </authorList>
    </citation>
    <scope>NUCLEOTIDE SEQUENCE</scope>
    <source>
        <strain evidence="1">WJC10195</strain>
    </source>
</reference>
<dbReference type="Proteomes" id="UP001152622">
    <property type="component" value="Chromosome 8"/>
</dbReference>
<protein>
    <submittedName>
        <fullName evidence="1">Uncharacterized protein</fullName>
    </submittedName>
</protein>
<evidence type="ECO:0000313" key="1">
    <source>
        <dbReference type="EMBL" id="KAJ8352128.1"/>
    </source>
</evidence>
<gene>
    <name evidence="1" type="ORF">SKAU_G00236040</name>
</gene>
<organism evidence="1 2">
    <name type="scientific">Synaphobranchus kaupii</name>
    <name type="common">Kaup's arrowtooth eel</name>
    <dbReference type="NCBI Taxonomy" id="118154"/>
    <lineage>
        <taxon>Eukaryota</taxon>
        <taxon>Metazoa</taxon>
        <taxon>Chordata</taxon>
        <taxon>Craniata</taxon>
        <taxon>Vertebrata</taxon>
        <taxon>Euteleostomi</taxon>
        <taxon>Actinopterygii</taxon>
        <taxon>Neopterygii</taxon>
        <taxon>Teleostei</taxon>
        <taxon>Anguilliformes</taxon>
        <taxon>Synaphobranchidae</taxon>
        <taxon>Synaphobranchus</taxon>
    </lineage>
</organism>
<accession>A0A9Q1F6N5</accession>
<evidence type="ECO:0000313" key="2">
    <source>
        <dbReference type="Proteomes" id="UP001152622"/>
    </source>
</evidence>
<keyword evidence="2" id="KW-1185">Reference proteome</keyword>
<dbReference type="EMBL" id="JAINUF010000008">
    <property type="protein sequence ID" value="KAJ8352128.1"/>
    <property type="molecule type" value="Genomic_DNA"/>
</dbReference>
<comment type="caution">
    <text evidence="1">The sequence shown here is derived from an EMBL/GenBank/DDBJ whole genome shotgun (WGS) entry which is preliminary data.</text>
</comment>
<dbReference type="OrthoDB" id="8952835at2759"/>